<dbReference type="PANTHER" id="PTHR23301:SF0">
    <property type="entry name" value="CHITIN-BINDING TYPE-2 DOMAIN-CONTAINING PROTEIN-RELATED"/>
    <property type="match status" value="1"/>
</dbReference>
<protein>
    <submittedName>
        <fullName evidence="8">Chitin binding Peritrophin-A domain protein</fullName>
    </submittedName>
</protein>
<feature type="domain" description="Chitin-binding type-2" evidence="7">
    <location>
        <begin position="362"/>
        <end position="415"/>
    </location>
</feature>
<evidence type="ECO:0000259" key="7">
    <source>
        <dbReference type="PROSITE" id="PS50940"/>
    </source>
</evidence>
<dbReference type="GO" id="GO:0008061">
    <property type="term" value="F:chitin binding"/>
    <property type="evidence" value="ECO:0007669"/>
    <property type="project" value="UniProtKB-KW"/>
</dbReference>
<dbReference type="InterPro" id="IPR002557">
    <property type="entry name" value="Chitin-bd_dom"/>
</dbReference>
<gene>
    <name evidence="8" type="ORF">ANCCAN_25806</name>
</gene>
<evidence type="ECO:0000256" key="1">
    <source>
        <dbReference type="ARBA" id="ARBA00022473"/>
    </source>
</evidence>
<name>A0A368F8R0_ANCCA</name>
<dbReference type="SUPFAM" id="SSF57625">
    <property type="entry name" value="Invertebrate chitin-binding proteins"/>
    <property type="match status" value="5"/>
</dbReference>
<evidence type="ECO:0000256" key="3">
    <source>
        <dbReference type="ARBA" id="ARBA00022729"/>
    </source>
</evidence>
<proteinExistence type="predicted"/>
<dbReference type="Gene3D" id="2.170.140.10">
    <property type="entry name" value="Chitin binding domain"/>
    <property type="match status" value="5"/>
</dbReference>
<dbReference type="Proteomes" id="UP000252519">
    <property type="component" value="Unassembled WGS sequence"/>
</dbReference>
<keyword evidence="5" id="KW-1015">Disulfide bond</keyword>
<feature type="domain" description="Chitin-binding type-2" evidence="7">
    <location>
        <begin position="267"/>
        <end position="320"/>
    </location>
</feature>
<evidence type="ECO:0000256" key="5">
    <source>
        <dbReference type="ARBA" id="ARBA00023157"/>
    </source>
</evidence>
<dbReference type="PANTHER" id="PTHR23301">
    <property type="entry name" value="CHITIN BINDING PERITROPHIN-A"/>
    <property type="match status" value="1"/>
</dbReference>
<dbReference type="GO" id="GO:0005576">
    <property type="term" value="C:extracellular region"/>
    <property type="evidence" value="ECO:0007669"/>
    <property type="project" value="InterPro"/>
</dbReference>
<evidence type="ECO:0000256" key="6">
    <source>
        <dbReference type="ARBA" id="ARBA00023180"/>
    </source>
</evidence>
<evidence type="ECO:0000313" key="9">
    <source>
        <dbReference type="Proteomes" id="UP000252519"/>
    </source>
</evidence>
<feature type="domain" description="Chitin-binding type-2" evidence="7">
    <location>
        <begin position="186"/>
        <end position="239"/>
    </location>
</feature>
<keyword evidence="9" id="KW-1185">Reference proteome</keyword>
<feature type="domain" description="Chitin-binding type-2" evidence="7">
    <location>
        <begin position="110"/>
        <end position="163"/>
    </location>
</feature>
<dbReference type="PROSITE" id="PS50940">
    <property type="entry name" value="CHIT_BIND_II"/>
    <property type="match status" value="5"/>
</dbReference>
<dbReference type="InterPro" id="IPR036508">
    <property type="entry name" value="Chitin-bd_dom_sf"/>
</dbReference>
<feature type="domain" description="Chitin-binding type-2" evidence="7">
    <location>
        <begin position="15"/>
        <end position="68"/>
    </location>
</feature>
<keyword evidence="2" id="KW-0147">Chitin-binding</keyword>
<evidence type="ECO:0000256" key="2">
    <source>
        <dbReference type="ARBA" id="ARBA00022669"/>
    </source>
</evidence>
<dbReference type="InterPro" id="IPR051940">
    <property type="entry name" value="Chitin_bind-dev_reg"/>
</dbReference>
<dbReference type="EMBL" id="JOJR01002611">
    <property type="protein sequence ID" value="RCN28452.1"/>
    <property type="molecule type" value="Genomic_DNA"/>
</dbReference>
<reference evidence="8 9" key="1">
    <citation type="submission" date="2014-10" db="EMBL/GenBank/DDBJ databases">
        <title>Draft genome of the hookworm Ancylostoma caninum.</title>
        <authorList>
            <person name="Mitreva M."/>
        </authorList>
    </citation>
    <scope>NUCLEOTIDE SEQUENCE [LARGE SCALE GENOMIC DNA]</scope>
    <source>
        <strain evidence="8 9">Baltimore</strain>
    </source>
</reference>
<keyword evidence="3" id="KW-0732">Signal</keyword>
<dbReference type="STRING" id="29170.A0A368F8R0"/>
<organism evidence="8 9">
    <name type="scientific">Ancylostoma caninum</name>
    <name type="common">Dog hookworm</name>
    <dbReference type="NCBI Taxonomy" id="29170"/>
    <lineage>
        <taxon>Eukaryota</taxon>
        <taxon>Metazoa</taxon>
        <taxon>Ecdysozoa</taxon>
        <taxon>Nematoda</taxon>
        <taxon>Chromadorea</taxon>
        <taxon>Rhabditida</taxon>
        <taxon>Rhabditina</taxon>
        <taxon>Rhabditomorpha</taxon>
        <taxon>Strongyloidea</taxon>
        <taxon>Ancylostomatidae</taxon>
        <taxon>Ancylostomatinae</taxon>
        <taxon>Ancylostoma</taxon>
    </lineage>
</organism>
<evidence type="ECO:0000256" key="4">
    <source>
        <dbReference type="ARBA" id="ARBA00022737"/>
    </source>
</evidence>
<keyword evidence="1" id="KW-0217">Developmental protein</keyword>
<keyword evidence="4" id="KW-0677">Repeat</keyword>
<comment type="caution">
    <text evidence="8">The sequence shown here is derived from an EMBL/GenBank/DDBJ whole genome shotgun (WGS) entry which is preliminary data.</text>
</comment>
<dbReference type="Pfam" id="PF01607">
    <property type="entry name" value="CBM_14"/>
    <property type="match status" value="5"/>
</dbReference>
<dbReference type="OrthoDB" id="5914859at2759"/>
<dbReference type="AlphaFoldDB" id="A0A368F8R0"/>
<keyword evidence="6" id="KW-0325">Glycoprotein</keyword>
<dbReference type="SMART" id="SM00494">
    <property type="entry name" value="ChtBD2"/>
    <property type="match status" value="5"/>
</dbReference>
<evidence type="ECO:0000313" key="8">
    <source>
        <dbReference type="EMBL" id="RCN28452.1"/>
    </source>
</evidence>
<accession>A0A368F8R0</accession>
<sequence>MQPPAPVPAPQTVIAVDCKTKPDGYYSMGCTSEFVFCNEGMAITMKCPSSLVFNEKKGYCDYPENCTPGLVAPPPAPSVVPPPAPTVVPPPPAPAMQPPAPVPAPQTVVVVDCKTKPDGYYSMGCTSEFVFCNEGIATTMKCPSSLVFNEKKGYCDYPENCSSAAPPPAAPPKPTPTVYAPATPSVVDCTGKKDGYYSNGCSPTFVFCNEGVATSMKCPPTLVFNEKKGHCDYAENCAEDAQRAPPVLAPTVVAPPPPVAAPQIVNTIDCKTKKDGYYSMGCTSEFVFCNEGVATTMKCPSSLVFNEKKGYCDYPENCTPEPVAPPPAPSVVPPPAPTVVPPPPAPAMQPPAPVPAPQLVTTVDCKTKPDGYYSMGCTSEFVFCNEGMATTMKCPSLLVFNEKKGYCDYPENCSPGPVASLPAASAPSVVPVPAPPMSS</sequence>